<dbReference type="KEGG" id="mic:Mic7113_1158"/>
<gene>
    <name evidence="1" type="ORF">Mic7113_1158</name>
</gene>
<dbReference type="AlphaFoldDB" id="K9WB98"/>
<name>K9WB98_9CYAN</name>
<organism evidence="1 2">
    <name type="scientific">Allocoleopsis franciscana PCC 7113</name>
    <dbReference type="NCBI Taxonomy" id="1173027"/>
    <lineage>
        <taxon>Bacteria</taxon>
        <taxon>Bacillati</taxon>
        <taxon>Cyanobacteriota</taxon>
        <taxon>Cyanophyceae</taxon>
        <taxon>Coleofasciculales</taxon>
        <taxon>Coleofasciculaceae</taxon>
        <taxon>Allocoleopsis</taxon>
        <taxon>Allocoleopsis franciscana</taxon>
    </lineage>
</organism>
<dbReference type="Proteomes" id="UP000010471">
    <property type="component" value="Chromosome"/>
</dbReference>
<sequence length="145" mass="16573">MTYSRADIGLKIVDLNSQAIPVTDMAAFDSSNFYNSQISPETLDEKTFNTKKSLFSQTDFRVFPNWSSESETGDESWLDDEHLADELAQLFIREEILDDNQLADELASLEQYLLESQTALVACPKNMPPWENAWWGEKVLKELEA</sequence>
<proteinExistence type="predicted"/>
<protein>
    <submittedName>
        <fullName evidence="1">Uncharacterized protein</fullName>
    </submittedName>
</protein>
<evidence type="ECO:0000313" key="1">
    <source>
        <dbReference type="EMBL" id="AFZ17049.1"/>
    </source>
</evidence>
<evidence type="ECO:0000313" key="2">
    <source>
        <dbReference type="Proteomes" id="UP000010471"/>
    </source>
</evidence>
<reference evidence="1 2" key="1">
    <citation type="submission" date="2012-06" db="EMBL/GenBank/DDBJ databases">
        <title>Finished chromosome of genome of Microcoleus sp. PCC 7113.</title>
        <authorList>
            <consortium name="US DOE Joint Genome Institute"/>
            <person name="Gugger M."/>
            <person name="Coursin T."/>
            <person name="Rippka R."/>
            <person name="Tandeau De Marsac N."/>
            <person name="Huntemann M."/>
            <person name="Wei C.-L."/>
            <person name="Han J."/>
            <person name="Detter J.C."/>
            <person name="Han C."/>
            <person name="Tapia R."/>
            <person name="Chen A."/>
            <person name="Kyrpides N."/>
            <person name="Mavromatis K."/>
            <person name="Markowitz V."/>
            <person name="Szeto E."/>
            <person name="Ivanova N."/>
            <person name="Pagani I."/>
            <person name="Pati A."/>
            <person name="Goodwin L."/>
            <person name="Nordberg H.P."/>
            <person name="Cantor M.N."/>
            <person name="Hua S.X."/>
            <person name="Woyke T."/>
            <person name="Kerfeld C.A."/>
        </authorList>
    </citation>
    <scope>NUCLEOTIDE SEQUENCE [LARGE SCALE GENOMIC DNA]</scope>
    <source>
        <strain evidence="1 2">PCC 7113</strain>
    </source>
</reference>
<keyword evidence="2" id="KW-1185">Reference proteome</keyword>
<dbReference type="EMBL" id="CP003630">
    <property type="protein sequence ID" value="AFZ17049.1"/>
    <property type="molecule type" value="Genomic_DNA"/>
</dbReference>
<dbReference type="RefSeq" id="WP_015181209.1">
    <property type="nucleotide sequence ID" value="NC_019738.1"/>
</dbReference>
<dbReference type="HOGENOM" id="CLU_1784664_0_0_3"/>
<accession>K9WB98</accession>